<dbReference type="AlphaFoldDB" id="W1PPX4"/>
<dbReference type="eggNOG" id="ENOG502S0AT">
    <property type="taxonomic scope" value="Eukaryota"/>
</dbReference>
<protein>
    <submittedName>
        <fullName evidence="1">Uncharacterized protein</fullName>
    </submittedName>
</protein>
<evidence type="ECO:0000313" key="2">
    <source>
        <dbReference type="Proteomes" id="UP000017836"/>
    </source>
</evidence>
<sequence length="212" mass="24541">MSEITDEDGNMDSEAQKNMIRRIIQYQKLLYLSSSAASSSSSSSSLSASASSSLSSSFSSLSQRRLTLLELMKARNGSLKRLFSMEHTSLSKHFNDYSGSPVIKPLYLWESDTDESIPEPALPWPAEEKFRVESVERGEAIDRAQYILKEEGRERNDDTSKVPDFSRPRFGNRRTLTRKKSYRALPRFSRWRWRGFRLRLRRLRIFVCGRII</sequence>
<organism evidence="1 2">
    <name type="scientific">Amborella trichopoda</name>
    <dbReference type="NCBI Taxonomy" id="13333"/>
    <lineage>
        <taxon>Eukaryota</taxon>
        <taxon>Viridiplantae</taxon>
        <taxon>Streptophyta</taxon>
        <taxon>Embryophyta</taxon>
        <taxon>Tracheophyta</taxon>
        <taxon>Spermatophyta</taxon>
        <taxon>Magnoliopsida</taxon>
        <taxon>Amborellales</taxon>
        <taxon>Amborellaceae</taxon>
        <taxon>Amborella</taxon>
    </lineage>
</organism>
<dbReference type="OMA" id="HTSLANH"/>
<dbReference type="Proteomes" id="UP000017836">
    <property type="component" value="Unassembled WGS sequence"/>
</dbReference>
<name>W1PPX4_AMBTC</name>
<evidence type="ECO:0000313" key="1">
    <source>
        <dbReference type="EMBL" id="ERN09756.1"/>
    </source>
</evidence>
<reference evidence="2" key="1">
    <citation type="journal article" date="2013" name="Science">
        <title>The Amborella genome and the evolution of flowering plants.</title>
        <authorList>
            <consortium name="Amborella Genome Project"/>
        </authorList>
    </citation>
    <scope>NUCLEOTIDE SEQUENCE [LARGE SCALE GENOMIC DNA]</scope>
</reference>
<dbReference type="EMBL" id="KI392980">
    <property type="protein sequence ID" value="ERN09756.1"/>
    <property type="molecule type" value="Genomic_DNA"/>
</dbReference>
<gene>
    <name evidence="1" type="ORF">AMTR_s00029p00235680</name>
</gene>
<accession>W1PPX4</accession>
<proteinExistence type="predicted"/>
<dbReference type="HOGENOM" id="CLU_095495_0_0_1"/>
<keyword evidence="2" id="KW-1185">Reference proteome</keyword>
<dbReference type="Gramene" id="ERN09756">
    <property type="protein sequence ID" value="ERN09756"/>
    <property type="gene ID" value="AMTR_s00029p00235680"/>
</dbReference>